<proteinExistence type="predicted"/>
<dbReference type="InterPro" id="IPR014001">
    <property type="entry name" value="Helicase_ATP-bd"/>
</dbReference>
<dbReference type="SMART" id="SM00487">
    <property type="entry name" value="DEXDc"/>
    <property type="match status" value="1"/>
</dbReference>
<dbReference type="GO" id="GO:0008094">
    <property type="term" value="F:ATP-dependent activity, acting on DNA"/>
    <property type="evidence" value="ECO:0007669"/>
    <property type="project" value="TreeGrafter"/>
</dbReference>
<evidence type="ECO:0000256" key="5">
    <source>
        <dbReference type="ARBA" id="ARBA00022806"/>
    </source>
</evidence>
<evidence type="ECO:0000256" key="8">
    <source>
        <dbReference type="SAM" id="Coils"/>
    </source>
</evidence>
<dbReference type="SMART" id="SM00490">
    <property type="entry name" value="HELICc"/>
    <property type="match status" value="1"/>
</dbReference>
<dbReference type="InterPro" id="IPR000330">
    <property type="entry name" value="SNF2_N"/>
</dbReference>
<name>A0A6C0E014_9ZZZZ</name>
<dbReference type="PROSITE" id="PS00518">
    <property type="entry name" value="ZF_RING_1"/>
    <property type="match status" value="1"/>
</dbReference>
<dbReference type="InterPro" id="IPR050628">
    <property type="entry name" value="SNF2_RAD54_helicase_TF"/>
</dbReference>
<sequence>MNYGNECYIIYDKFGGDSHSFNNPLTKKYDIKYLFENIKDGYITGKKAIEKYNDVFKNSALKITQDIIHNIDYNIINIHLFDFKNDDNCRIIILVISVMLDKMKEYYKLHKKIPSFDFVIASCKFHTEYTNSLSNNSTQDTNKIKKNIIKKVMIPNSEILEKTIDEPDFINTKTPLRDYQKKSVKWMYDIETEERKLHYGVNNLYELEIGELIYDPFSKKTMFKDEREFITFKGGALIDEIGNGKTIQMLTLSLLNRKIKPELVNTEKMMLNSRATLVICPSHLCPQWVREIKNMIVLDNLKIINILTKKDFEKYTYLDIIDADFVFLSYNFIGNSAFASKYISQISHLQTYHKSSHWSHEAVKLVFDKMRKELVSNPAKLFETEVLLTLINFHRIIVDEFHEVYTISKYSYVENIMPHFEGVNKWVVSGTPFNDNVENDCFSKMIDFVIKPQNIKIDLLQNREIREYIENNFFRRNQKDFVLPELSEKIVWLKFSQTERMMYNAYLANPNIDKFSSIVRQICCHPKIAEEIKDILGSSKSLADIEKSMVSHYKKEYEKAEQDVKKSKSSIENTENNIIFATYRRQKRFLKQMGYSVKIEYPEHVIKAQKIEELDSISSADDSDNNKEEVKTDQSTKIIVNEENQENIKNILKIKLQTNVSKTLNSLNELLKTQKEKLKENQKLCDGKKASYDFFNNMLDRIKKTTEKAQLKALKNKKEDEEEEEEDENEKCAICLCGITGENVGVTNCGHLYCYECIIASVKALFKCPLCNKRQNEKDIMKISYEIPKMSIANTQIIKNKLDLINTVGTKLTNLIYYLNSIDDNVVLFSQWDSLLKKVGEVLDTHGIKNVFCNGNVFIRDKAIREFNENEKIKVIMLSSESSASGINLTKASKVVLLEPVSGDYEFRKNTEWQSIGRVYRLGQTKKVEIVRFIIKDTVEEEIYNMNKKADANIKNKLNISFVSDETITLTDERLKKLETAIVARNEEKTKIANKKKIIANKKI</sequence>
<dbReference type="PROSITE" id="PS51194">
    <property type="entry name" value="HELICASE_CTER"/>
    <property type="match status" value="1"/>
</dbReference>
<dbReference type="AlphaFoldDB" id="A0A6C0E014"/>
<evidence type="ECO:0000256" key="7">
    <source>
        <dbReference type="ARBA" id="ARBA00022840"/>
    </source>
</evidence>
<dbReference type="GO" id="GO:0004386">
    <property type="term" value="F:helicase activity"/>
    <property type="evidence" value="ECO:0007669"/>
    <property type="project" value="UniProtKB-KW"/>
</dbReference>
<accession>A0A6C0E014</accession>
<dbReference type="CDD" id="cd18793">
    <property type="entry name" value="SF2_C_SNF"/>
    <property type="match status" value="1"/>
</dbReference>
<feature type="domain" description="RING-type" evidence="9">
    <location>
        <begin position="732"/>
        <end position="772"/>
    </location>
</feature>
<dbReference type="InterPro" id="IPR017907">
    <property type="entry name" value="Znf_RING_CS"/>
</dbReference>
<dbReference type="GO" id="GO:0008270">
    <property type="term" value="F:zinc ion binding"/>
    <property type="evidence" value="ECO:0007669"/>
    <property type="project" value="UniProtKB-KW"/>
</dbReference>
<dbReference type="EMBL" id="MN739699">
    <property type="protein sequence ID" value="QHT21950.1"/>
    <property type="molecule type" value="Genomic_DNA"/>
</dbReference>
<dbReference type="Gene3D" id="3.40.50.300">
    <property type="entry name" value="P-loop containing nucleotide triphosphate hydrolases"/>
    <property type="match status" value="2"/>
</dbReference>
<dbReference type="GO" id="GO:0005524">
    <property type="term" value="F:ATP binding"/>
    <property type="evidence" value="ECO:0007669"/>
    <property type="project" value="UniProtKB-KW"/>
</dbReference>
<dbReference type="InterPro" id="IPR001650">
    <property type="entry name" value="Helicase_C-like"/>
</dbReference>
<feature type="domain" description="Helicase C-terminal" evidence="10">
    <location>
        <begin position="811"/>
        <end position="976"/>
    </location>
</feature>
<keyword evidence="6" id="KW-0862">Zinc</keyword>
<evidence type="ECO:0000313" key="11">
    <source>
        <dbReference type="EMBL" id="QHT21950.1"/>
    </source>
</evidence>
<dbReference type="Pfam" id="PF13639">
    <property type="entry name" value="zf-RING_2"/>
    <property type="match status" value="1"/>
</dbReference>
<evidence type="ECO:0000259" key="10">
    <source>
        <dbReference type="PROSITE" id="PS51194"/>
    </source>
</evidence>
<dbReference type="PROSITE" id="PS50089">
    <property type="entry name" value="ZF_RING_2"/>
    <property type="match status" value="1"/>
</dbReference>
<dbReference type="SMART" id="SM00184">
    <property type="entry name" value="RING"/>
    <property type="match status" value="1"/>
</dbReference>
<dbReference type="InterPro" id="IPR001841">
    <property type="entry name" value="Znf_RING"/>
</dbReference>
<dbReference type="Gene3D" id="3.30.40.10">
    <property type="entry name" value="Zinc/RING finger domain, C3HC4 (zinc finger)"/>
    <property type="match status" value="1"/>
</dbReference>
<feature type="coiled-coil region" evidence="8">
    <location>
        <begin position="661"/>
        <end position="731"/>
    </location>
</feature>
<evidence type="ECO:0000256" key="2">
    <source>
        <dbReference type="ARBA" id="ARBA00022741"/>
    </source>
</evidence>
<dbReference type="InterPro" id="IPR013083">
    <property type="entry name" value="Znf_RING/FYVE/PHD"/>
</dbReference>
<keyword evidence="4" id="KW-0378">Hydrolase</keyword>
<dbReference type="PANTHER" id="PTHR45626">
    <property type="entry name" value="TRANSCRIPTION TERMINATION FACTOR 2-RELATED"/>
    <property type="match status" value="1"/>
</dbReference>
<evidence type="ECO:0000256" key="6">
    <source>
        <dbReference type="ARBA" id="ARBA00022833"/>
    </source>
</evidence>
<dbReference type="InterPro" id="IPR027417">
    <property type="entry name" value="P-loop_NTPase"/>
</dbReference>
<evidence type="ECO:0000256" key="4">
    <source>
        <dbReference type="ARBA" id="ARBA00022801"/>
    </source>
</evidence>
<evidence type="ECO:0000256" key="1">
    <source>
        <dbReference type="ARBA" id="ARBA00022723"/>
    </source>
</evidence>
<dbReference type="InterPro" id="IPR049730">
    <property type="entry name" value="SNF2/RAD54-like_C"/>
</dbReference>
<evidence type="ECO:0008006" key="12">
    <source>
        <dbReference type="Google" id="ProtNLM"/>
    </source>
</evidence>
<keyword evidence="3" id="KW-0863">Zinc-finger</keyword>
<feature type="coiled-coil region" evidence="8">
    <location>
        <begin position="550"/>
        <end position="577"/>
    </location>
</feature>
<protein>
    <recommendedName>
        <fullName evidence="12">RING-type domain-containing protein</fullName>
    </recommendedName>
</protein>
<organism evidence="11">
    <name type="scientific">viral metagenome</name>
    <dbReference type="NCBI Taxonomy" id="1070528"/>
    <lineage>
        <taxon>unclassified sequences</taxon>
        <taxon>metagenomes</taxon>
        <taxon>organismal metagenomes</taxon>
    </lineage>
</organism>
<dbReference type="SUPFAM" id="SSF57850">
    <property type="entry name" value="RING/U-box"/>
    <property type="match status" value="1"/>
</dbReference>
<keyword evidence="2" id="KW-0547">Nucleotide-binding</keyword>
<dbReference type="GO" id="GO:0006281">
    <property type="term" value="P:DNA repair"/>
    <property type="evidence" value="ECO:0007669"/>
    <property type="project" value="TreeGrafter"/>
</dbReference>
<dbReference type="GO" id="GO:0016787">
    <property type="term" value="F:hydrolase activity"/>
    <property type="evidence" value="ECO:0007669"/>
    <property type="project" value="UniProtKB-KW"/>
</dbReference>
<evidence type="ECO:0000259" key="9">
    <source>
        <dbReference type="PROSITE" id="PS50089"/>
    </source>
</evidence>
<dbReference type="SUPFAM" id="SSF52540">
    <property type="entry name" value="P-loop containing nucleoside triphosphate hydrolases"/>
    <property type="match status" value="2"/>
</dbReference>
<keyword evidence="1" id="KW-0479">Metal-binding</keyword>
<keyword evidence="8" id="KW-0175">Coiled coil</keyword>
<dbReference type="Pfam" id="PF00176">
    <property type="entry name" value="SNF2-rel_dom"/>
    <property type="match status" value="1"/>
</dbReference>
<dbReference type="Pfam" id="PF00271">
    <property type="entry name" value="Helicase_C"/>
    <property type="match status" value="1"/>
</dbReference>
<keyword evidence="7" id="KW-0067">ATP-binding</keyword>
<reference evidence="11" key="1">
    <citation type="journal article" date="2020" name="Nature">
        <title>Giant virus diversity and host interactions through global metagenomics.</title>
        <authorList>
            <person name="Schulz F."/>
            <person name="Roux S."/>
            <person name="Paez-Espino D."/>
            <person name="Jungbluth S."/>
            <person name="Walsh D.A."/>
            <person name="Denef V.J."/>
            <person name="McMahon K.D."/>
            <person name="Konstantinidis K.T."/>
            <person name="Eloe-Fadrosh E.A."/>
            <person name="Kyrpides N.C."/>
            <person name="Woyke T."/>
        </authorList>
    </citation>
    <scope>NUCLEOTIDE SEQUENCE</scope>
    <source>
        <strain evidence="11">GVMAG-M-3300023179-103</strain>
    </source>
</reference>
<evidence type="ECO:0000256" key="3">
    <source>
        <dbReference type="ARBA" id="ARBA00022771"/>
    </source>
</evidence>
<dbReference type="GO" id="GO:0005634">
    <property type="term" value="C:nucleus"/>
    <property type="evidence" value="ECO:0007669"/>
    <property type="project" value="TreeGrafter"/>
</dbReference>
<keyword evidence="5" id="KW-0347">Helicase</keyword>